<organism evidence="2 3">
    <name type="scientific">Trichocladium antarcticum</name>
    <dbReference type="NCBI Taxonomy" id="1450529"/>
    <lineage>
        <taxon>Eukaryota</taxon>
        <taxon>Fungi</taxon>
        <taxon>Dikarya</taxon>
        <taxon>Ascomycota</taxon>
        <taxon>Pezizomycotina</taxon>
        <taxon>Sordariomycetes</taxon>
        <taxon>Sordariomycetidae</taxon>
        <taxon>Sordariales</taxon>
        <taxon>Chaetomiaceae</taxon>
        <taxon>Trichocladium</taxon>
    </lineage>
</organism>
<keyword evidence="3" id="KW-1185">Reference proteome</keyword>
<sequence>MPSHGSKYSSGVVVVQGSSHPSGYSTGSSSSRSSTDSTSSPYSQSTYSMDSSSIDTGLIESTAGFFTNIQPVPSSRAGADDVMVVHHNRTNPPDQDEPKSSDRHLDISCDTK</sequence>
<reference evidence="2" key="2">
    <citation type="submission" date="2023-05" db="EMBL/GenBank/DDBJ databases">
        <authorList>
            <consortium name="Lawrence Berkeley National Laboratory"/>
            <person name="Steindorff A."/>
            <person name="Hensen N."/>
            <person name="Bonometti L."/>
            <person name="Westerberg I."/>
            <person name="Brannstrom I.O."/>
            <person name="Guillou S."/>
            <person name="Cros-Aarteil S."/>
            <person name="Calhoun S."/>
            <person name="Haridas S."/>
            <person name="Kuo A."/>
            <person name="Mondo S."/>
            <person name="Pangilinan J."/>
            <person name="Riley R."/>
            <person name="Labutti K."/>
            <person name="Andreopoulos B."/>
            <person name="Lipzen A."/>
            <person name="Chen C."/>
            <person name="Yanf M."/>
            <person name="Daum C."/>
            <person name="Ng V."/>
            <person name="Clum A."/>
            <person name="Ohm R."/>
            <person name="Martin F."/>
            <person name="Silar P."/>
            <person name="Natvig D."/>
            <person name="Lalanne C."/>
            <person name="Gautier V."/>
            <person name="Ament-Velasquez S.L."/>
            <person name="Kruys A."/>
            <person name="Hutchinson M.I."/>
            <person name="Powell A.J."/>
            <person name="Barry K."/>
            <person name="Miller A.N."/>
            <person name="Grigoriev I.V."/>
            <person name="Debuchy R."/>
            <person name="Gladieux P."/>
            <person name="Thoren M.H."/>
            <person name="Johannesson H."/>
        </authorList>
    </citation>
    <scope>NUCLEOTIDE SEQUENCE</scope>
    <source>
        <strain evidence="2">CBS 123565</strain>
    </source>
</reference>
<evidence type="ECO:0000256" key="1">
    <source>
        <dbReference type="SAM" id="MobiDB-lite"/>
    </source>
</evidence>
<evidence type="ECO:0000313" key="3">
    <source>
        <dbReference type="Proteomes" id="UP001304895"/>
    </source>
</evidence>
<name>A0AAN6ZFA8_9PEZI</name>
<dbReference type="Proteomes" id="UP001304895">
    <property type="component" value="Unassembled WGS sequence"/>
</dbReference>
<protein>
    <submittedName>
        <fullName evidence="2">Uncharacterized protein</fullName>
    </submittedName>
</protein>
<proteinExistence type="predicted"/>
<feature type="region of interest" description="Disordered" evidence="1">
    <location>
        <begin position="68"/>
        <end position="112"/>
    </location>
</feature>
<feature type="compositionally biased region" description="Basic and acidic residues" evidence="1">
    <location>
        <begin position="96"/>
        <end position="112"/>
    </location>
</feature>
<feature type="region of interest" description="Disordered" evidence="1">
    <location>
        <begin position="1"/>
        <end position="52"/>
    </location>
</feature>
<dbReference type="AlphaFoldDB" id="A0AAN6ZFA8"/>
<accession>A0AAN6ZFA8</accession>
<gene>
    <name evidence="2" type="ORF">BT67DRAFT_432998</name>
</gene>
<evidence type="ECO:0000313" key="2">
    <source>
        <dbReference type="EMBL" id="KAK4136252.1"/>
    </source>
</evidence>
<comment type="caution">
    <text evidence="2">The sequence shown here is derived from an EMBL/GenBank/DDBJ whole genome shotgun (WGS) entry which is preliminary data.</text>
</comment>
<dbReference type="EMBL" id="MU853404">
    <property type="protein sequence ID" value="KAK4136252.1"/>
    <property type="molecule type" value="Genomic_DNA"/>
</dbReference>
<reference evidence="2" key="1">
    <citation type="journal article" date="2023" name="Mol. Phylogenet. Evol.">
        <title>Genome-scale phylogeny and comparative genomics of the fungal order Sordariales.</title>
        <authorList>
            <person name="Hensen N."/>
            <person name="Bonometti L."/>
            <person name="Westerberg I."/>
            <person name="Brannstrom I.O."/>
            <person name="Guillou S."/>
            <person name="Cros-Aarteil S."/>
            <person name="Calhoun S."/>
            <person name="Haridas S."/>
            <person name="Kuo A."/>
            <person name="Mondo S."/>
            <person name="Pangilinan J."/>
            <person name="Riley R."/>
            <person name="LaButti K."/>
            <person name="Andreopoulos B."/>
            <person name="Lipzen A."/>
            <person name="Chen C."/>
            <person name="Yan M."/>
            <person name="Daum C."/>
            <person name="Ng V."/>
            <person name="Clum A."/>
            <person name="Steindorff A."/>
            <person name="Ohm R.A."/>
            <person name="Martin F."/>
            <person name="Silar P."/>
            <person name="Natvig D.O."/>
            <person name="Lalanne C."/>
            <person name="Gautier V."/>
            <person name="Ament-Velasquez S.L."/>
            <person name="Kruys A."/>
            <person name="Hutchinson M.I."/>
            <person name="Powell A.J."/>
            <person name="Barry K."/>
            <person name="Miller A.N."/>
            <person name="Grigoriev I.V."/>
            <person name="Debuchy R."/>
            <person name="Gladieux P."/>
            <person name="Hiltunen Thoren M."/>
            <person name="Johannesson H."/>
        </authorList>
    </citation>
    <scope>NUCLEOTIDE SEQUENCE</scope>
    <source>
        <strain evidence="2">CBS 123565</strain>
    </source>
</reference>